<reference evidence="2" key="1">
    <citation type="journal article" date="2014" name="Front. Microbiol.">
        <title>High frequency of phylogenetically diverse reductive dehalogenase-homologous genes in deep subseafloor sedimentary metagenomes.</title>
        <authorList>
            <person name="Kawai M."/>
            <person name="Futagami T."/>
            <person name="Toyoda A."/>
            <person name="Takaki Y."/>
            <person name="Nishi S."/>
            <person name="Hori S."/>
            <person name="Arai W."/>
            <person name="Tsubouchi T."/>
            <person name="Morono Y."/>
            <person name="Uchiyama I."/>
            <person name="Ito T."/>
            <person name="Fujiyama A."/>
            <person name="Inagaki F."/>
            <person name="Takami H."/>
        </authorList>
    </citation>
    <scope>NUCLEOTIDE SEQUENCE</scope>
    <source>
        <strain evidence="2">Expedition CK06-06</strain>
    </source>
</reference>
<dbReference type="Gene3D" id="3.40.50.300">
    <property type="entry name" value="P-loop containing nucleotide triphosphate hydrolases"/>
    <property type="match status" value="1"/>
</dbReference>
<protein>
    <recommendedName>
        <fullName evidence="3">AAA domain-containing protein</fullName>
    </recommendedName>
</protein>
<organism evidence="2">
    <name type="scientific">marine sediment metagenome</name>
    <dbReference type="NCBI Taxonomy" id="412755"/>
    <lineage>
        <taxon>unclassified sequences</taxon>
        <taxon>metagenomes</taxon>
        <taxon>ecological metagenomes</taxon>
    </lineage>
</organism>
<name>X1GUM7_9ZZZZ</name>
<comment type="caution">
    <text evidence="2">The sequence shown here is derived from an EMBL/GenBank/DDBJ whole genome shotgun (WGS) entry which is preliminary data.</text>
</comment>
<gene>
    <name evidence="2" type="ORF">S03H2_12024</name>
</gene>
<evidence type="ECO:0008006" key="3">
    <source>
        <dbReference type="Google" id="ProtNLM"/>
    </source>
</evidence>
<dbReference type="InterPro" id="IPR027417">
    <property type="entry name" value="P-loop_NTPase"/>
</dbReference>
<proteinExistence type="predicted"/>
<keyword evidence="1" id="KW-1133">Transmembrane helix</keyword>
<evidence type="ECO:0000313" key="2">
    <source>
        <dbReference type="EMBL" id="GAH45309.1"/>
    </source>
</evidence>
<dbReference type="AlphaFoldDB" id="X1GUM7"/>
<dbReference type="EMBL" id="BARU01006124">
    <property type="protein sequence ID" value="GAH45309.1"/>
    <property type="molecule type" value="Genomic_DNA"/>
</dbReference>
<keyword evidence="1" id="KW-0812">Transmembrane</keyword>
<evidence type="ECO:0000256" key="1">
    <source>
        <dbReference type="SAM" id="Phobius"/>
    </source>
</evidence>
<sequence>MELKDKIPAKLESAMIDPNERIEEDIVCLKIIERTQYIPVLTLGNFSAIIGKAKSRKSFFGILILGVMIAGKIMFNKFYPKINSKKVILFDTEQGKARVQKSVQRVIEIAKTHENFTAYSLRPFSVEERIQMIEFAIYNTDNIGFVLLDGVRDLVTDINSPEQASKISNLLMKWTGERNIHIMVVIHQNKADLSARGHIGTEIVNKSETVISITKDSVEKYKSLITPEFTRDIDFEPFSYYIKDGIPCLLEEEVEETMTF</sequence>
<accession>X1GUM7</accession>
<keyword evidence="1" id="KW-0472">Membrane</keyword>
<feature type="transmembrane region" description="Helical" evidence="1">
    <location>
        <begin position="59"/>
        <end position="79"/>
    </location>
</feature>
<dbReference type="SUPFAM" id="SSF52540">
    <property type="entry name" value="P-loop containing nucleoside triphosphate hydrolases"/>
    <property type="match status" value="1"/>
</dbReference>